<accession>A0ABD1AJ39</accession>
<dbReference type="SMART" id="SM00386">
    <property type="entry name" value="HAT"/>
    <property type="match status" value="3"/>
</dbReference>
<dbReference type="Gene3D" id="1.25.40.10">
    <property type="entry name" value="Tetratricopeptide repeat domain"/>
    <property type="match status" value="1"/>
</dbReference>
<keyword evidence="8" id="KW-1185">Reference proteome</keyword>
<evidence type="ECO:0000256" key="5">
    <source>
        <dbReference type="ARBA" id="ARBA00023187"/>
    </source>
</evidence>
<sequence length="149" mass="18290">MILPRQRQVKNKTPAPVQITAEQILREAGERQEAEIRPPKQKITDSTELFEYRRQRRKEFEEQIRRVTTNIQVWVNYAKWEESQNDYARARSVWERALVDHNRNHTLRLKYAEFEMKNKFVNLARNVWDRAVTIFPRVDQLWYKYTHME</sequence>
<comment type="similarity">
    <text evidence="2">Belongs to the crooked-neck family.</text>
</comment>
<evidence type="ECO:0000313" key="8">
    <source>
        <dbReference type="Proteomes" id="UP001558713"/>
    </source>
</evidence>
<dbReference type="InterPro" id="IPR059164">
    <property type="entry name" value="HAT_PRP39_C"/>
</dbReference>
<dbReference type="InterPro" id="IPR011990">
    <property type="entry name" value="TPR-like_helical_dom_sf"/>
</dbReference>
<protein>
    <recommendedName>
        <fullName evidence="9">Crooked neck protein</fullName>
    </recommendedName>
</protein>
<dbReference type="PANTHER" id="PTHR11246">
    <property type="entry name" value="PRE-MRNA SPLICING FACTOR"/>
    <property type="match status" value="1"/>
</dbReference>
<keyword evidence="4" id="KW-0677">Repeat</keyword>
<dbReference type="AlphaFoldDB" id="A0ABD1AJ39"/>
<evidence type="ECO:0000256" key="1">
    <source>
        <dbReference type="ARBA" id="ARBA00004123"/>
    </source>
</evidence>
<dbReference type="InterPro" id="IPR045075">
    <property type="entry name" value="Syf1-like"/>
</dbReference>
<dbReference type="SUPFAM" id="SSF48452">
    <property type="entry name" value="TPR-like"/>
    <property type="match status" value="1"/>
</dbReference>
<proteinExistence type="inferred from homology"/>
<evidence type="ECO:0000256" key="2">
    <source>
        <dbReference type="ARBA" id="ARBA00008644"/>
    </source>
</evidence>
<evidence type="ECO:0008006" key="9">
    <source>
        <dbReference type="Google" id="ProtNLM"/>
    </source>
</evidence>
<evidence type="ECO:0000313" key="7">
    <source>
        <dbReference type="EMBL" id="KAL1199720.1"/>
    </source>
</evidence>
<evidence type="ECO:0000256" key="4">
    <source>
        <dbReference type="ARBA" id="ARBA00022737"/>
    </source>
</evidence>
<comment type="caution">
    <text evidence="7">The sequence shown here is derived from an EMBL/GenBank/DDBJ whole genome shotgun (WGS) entry which is preliminary data.</text>
</comment>
<dbReference type="InterPro" id="IPR003107">
    <property type="entry name" value="HAT"/>
</dbReference>
<dbReference type="Proteomes" id="UP001558713">
    <property type="component" value="Unassembled WGS sequence"/>
</dbReference>
<dbReference type="GO" id="GO:0008380">
    <property type="term" value="P:RNA splicing"/>
    <property type="evidence" value="ECO:0007669"/>
    <property type="project" value="UniProtKB-KW"/>
</dbReference>
<keyword evidence="5" id="KW-0508">mRNA splicing</keyword>
<keyword evidence="6" id="KW-0539">Nucleus</keyword>
<dbReference type="GO" id="GO:0005634">
    <property type="term" value="C:nucleus"/>
    <property type="evidence" value="ECO:0007669"/>
    <property type="project" value="UniProtKB-SubCell"/>
</dbReference>
<dbReference type="GO" id="GO:0006397">
    <property type="term" value="P:mRNA processing"/>
    <property type="evidence" value="ECO:0007669"/>
    <property type="project" value="UniProtKB-KW"/>
</dbReference>
<dbReference type="PANTHER" id="PTHR11246:SF3">
    <property type="entry name" value="CROOKED NECK-LIKE PROTEIN 1"/>
    <property type="match status" value="1"/>
</dbReference>
<evidence type="ECO:0000256" key="3">
    <source>
        <dbReference type="ARBA" id="ARBA00022664"/>
    </source>
</evidence>
<evidence type="ECO:0000256" key="6">
    <source>
        <dbReference type="ARBA" id="ARBA00023242"/>
    </source>
</evidence>
<gene>
    <name evidence="7" type="ORF">V5N11_012989</name>
</gene>
<reference evidence="7 8" key="1">
    <citation type="submission" date="2024-04" db="EMBL/GenBank/DDBJ databases">
        <title>Genome assembly C_amara_ONT_v2.</title>
        <authorList>
            <person name="Yant L."/>
            <person name="Moore C."/>
            <person name="Slenker M."/>
        </authorList>
    </citation>
    <scope>NUCLEOTIDE SEQUENCE [LARGE SCALE GENOMIC DNA]</scope>
    <source>
        <tissue evidence="7">Leaf</tissue>
    </source>
</reference>
<comment type="subcellular location">
    <subcellularLocation>
        <location evidence="1">Nucleus</location>
    </subcellularLocation>
</comment>
<keyword evidence="3" id="KW-0507">mRNA processing</keyword>
<dbReference type="Pfam" id="PF23241">
    <property type="entry name" value="HAT_PRP39_C"/>
    <property type="match status" value="1"/>
</dbReference>
<dbReference type="EMBL" id="JBANAX010000637">
    <property type="protein sequence ID" value="KAL1199720.1"/>
    <property type="molecule type" value="Genomic_DNA"/>
</dbReference>
<organism evidence="7 8">
    <name type="scientific">Cardamine amara subsp. amara</name>
    <dbReference type="NCBI Taxonomy" id="228776"/>
    <lineage>
        <taxon>Eukaryota</taxon>
        <taxon>Viridiplantae</taxon>
        <taxon>Streptophyta</taxon>
        <taxon>Embryophyta</taxon>
        <taxon>Tracheophyta</taxon>
        <taxon>Spermatophyta</taxon>
        <taxon>Magnoliopsida</taxon>
        <taxon>eudicotyledons</taxon>
        <taxon>Gunneridae</taxon>
        <taxon>Pentapetalae</taxon>
        <taxon>rosids</taxon>
        <taxon>malvids</taxon>
        <taxon>Brassicales</taxon>
        <taxon>Brassicaceae</taxon>
        <taxon>Cardamineae</taxon>
        <taxon>Cardamine</taxon>
    </lineage>
</organism>
<name>A0ABD1AJ39_CARAN</name>